<gene>
    <name evidence="2" type="ORF">OO014_12115</name>
</gene>
<keyword evidence="1" id="KW-0812">Transmembrane</keyword>
<reference evidence="2 3" key="1">
    <citation type="submission" date="2022-11" db="EMBL/GenBank/DDBJ databases">
        <title>Anaerobic phenanthrene biodegradation by a DNRA strain PheN6.</title>
        <authorList>
            <person name="Zhang Z."/>
        </authorList>
    </citation>
    <scope>NUCLEOTIDE SEQUENCE [LARGE SCALE GENOMIC DNA]</scope>
    <source>
        <strain evidence="2 3">PheN6</strain>
    </source>
</reference>
<dbReference type="SUPFAM" id="SSF103473">
    <property type="entry name" value="MFS general substrate transporter"/>
    <property type="match status" value="1"/>
</dbReference>
<sequence length="120" mass="11258">AARPGAALVVASGATAVGLLGLVTASHGVLGLVTLVGLGVATGALPPLAQTEILRRAGTVHRDLASALIPVVFNGGIAVGAAGASVVVGHTGVGALPVPAAAVAFVATIGLLMVTRSSAA</sequence>
<protein>
    <submittedName>
        <fullName evidence="2">MFS transporter</fullName>
    </submittedName>
</protein>
<keyword evidence="3" id="KW-1185">Reference proteome</keyword>
<dbReference type="InterPro" id="IPR036259">
    <property type="entry name" value="MFS_trans_sf"/>
</dbReference>
<evidence type="ECO:0000256" key="1">
    <source>
        <dbReference type="SAM" id="Phobius"/>
    </source>
</evidence>
<feature type="transmembrane region" description="Helical" evidence="1">
    <location>
        <begin position="26"/>
        <end position="46"/>
    </location>
</feature>
<dbReference type="Proteomes" id="UP001150259">
    <property type="component" value="Unassembled WGS sequence"/>
</dbReference>
<comment type="caution">
    <text evidence="2">The sequence shown here is derived from an EMBL/GenBank/DDBJ whole genome shotgun (WGS) entry which is preliminary data.</text>
</comment>
<feature type="non-terminal residue" evidence="2">
    <location>
        <position position="1"/>
    </location>
</feature>
<feature type="transmembrane region" description="Helical" evidence="1">
    <location>
        <begin position="67"/>
        <end position="88"/>
    </location>
</feature>
<evidence type="ECO:0000313" key="3">
    <source>
        <dbReference type="Proteomes" id="UP001150259"/>
    </source>
</evidence>
<organism evidence="2 3">
    <name type="scientific">Intrasporangium calvum</name>
    <dbReference type="NCBI Taxonomy" id="53358"/>
    <lineage>
        <taxon>Bacteria</taxon>
        <taxon>Bacillati</taxon>
        <taxon>Actinomycetota</taxon>
        <taxon>Actinomycetes</taxon>
        <taxon>Micrococcales</taxon>
        <taxon>Intrasporangiaceae</taxon>
        <taxon>Intrasporangium</taxon>
    </lineage>
</organism>
<evidence type="ECO:0000313" key="2">
    <source>
        <dbReference type="EMBL" id="MDC5698004.1"/>
    </source>
</evidence>
<keyword evidence="1" id="KW-1133">Transmembrane helix</keyword>
<feature type="transmembrane region" description="Helical" evidence="1">
    <location>
        <begin position="94"/>
        <end position="114"/>
    </location>
</feature>
<name>A0ABT5GIT7_9MICO</name>
<accession>A0ABT5GIT7</accession>
<keyword evidence="1" id="KW-0472">Membrane</keyword>
<proteinExistence type="predicted"/>
<dbReference type="EMBL" id="JAPFQL010000048">
    <property type="protein sequence ID" value="MDC5698004.1"/>
    <property type="molecule type" value="Genomic_DNA"/>
</dbReference>